<dbReference type="EMBL" id="FUXP01000001">
    <property type="protein sequence ID" value="SJZ67985.1"/>
    <property type="molecule type" value="Genomic_DNA"/>
</dbReference>
<protein>
    <submittedName>
        <fullName evidence="4">Short-chain dehydrogenase</fullName>
    </submittedName>
</protein>
<dbReference type="Pfam" id="PF00106">
    <property type="entry name" value="adh_short"/>
    <property type="match status" value="1"/>
</dbReference>
<gene>
    <name evidence="4" type="ORF">SAMN02745674_00485</name>
</gene>
<dbReference type="AlphaFoldDB" id="A0A1T4MMG9"/>
<reference evidence="4 5" key="1">
    <citation type="submission" date="2017-02" db="EMBL/GenBank/DDBJ databases">
        <authorList>
            <person name="Peterson S.W."/>
        </authorList>
    </citation>
    <scope>NUCLEOTIDE SEQUENCE [LARGE SCALE GENOMIC DNA]</scope>
    <source>
        <strain evidence="4 5">DSM 21749</strain>
    </source>
</reference>
<evidence type="ECO:0000256" key="2">
    <source>
        <dbReference type="ARBA" id="ARBA00023002"/>
    </source>
</evidence>
<dbReference type="PANTHER" id="PTHR24322:SF736">
    <property type="entry name" value="RETINOL DEHYDROGENASE 10"/>
    <property type="match status" value="1"/>
</dbReference>
<name>A0A1T4MMG9_9GAMM</name>
<dbReference type="SUPFAM" id="SSF51735">
    <property type="entry name" value="NAD(P)-binding Rossmann-fold domains"/>
    <property type="match status" value="1"/>
</dbReference>
<evidence type="ECO:0000256" key="3">
    <source>
        <dbReference type="RuleBase" id="RU000363"/>
    </source>
</evidence>
<dbReference type="PRINTS" id="PR00081">
    <property type="entry name" value="GDHRDH"/>
</dbReference>
<evidence type="ECO:0000313" key="5">
    <source>
        <dbReference type="Proteomes" id="UP000190061"/>
    </source>
</evidence>
<evidence type="ECO:0000313" key="4">
    <source>
        <dbReference type="EMBL" id="SJZ67985.1"/>
    </source>
</evidence>
<dbReference type="Proteomes" id="UP000190061">
    <property type="component" value="Unassembled WGS sequence"/>
</dbReference>
<dbReference type="Gene3D" id="3.40.50.720">
    <property type="entry name" value="NAD(P)-binding Rossmann-like Domain"/>
    <property type="match status" value="1"/>
</dbReference>
<dbReference type="PROSITE" id="PS00061">
    <property type="entry name" value="ADH_SHORT"/>
    <property type="match status" value="1"/>
</dbReference>
<dbReference type="PANTHER" id="PTHR24322">
    <property type="entry name" value="PKSB"/>
    <property type="match status" value="1"/>
</dbReference>
<comment type="similarity">
    <text evidence="1 3">Belongs to the short-chain dehydrogenases/reductases (SDR) family.</text>
</comment>
<dbReference type="GO" id="GO:0016616">
    <property type="term" value="F:oxidoreductase activity, acting on the CH-OH group of donors, NAD or NADP as acceptor"/>
    <property type="evidence" value="ECO:0007669"/>
    <property type="project" value="TreeGrafter"/>
</dbReference>
<keyword evidence="2" id="KW-0560">Oxidoreductase</keyword>
<dbReference type="InterPro" id="IPR020904">
    <property type="entry name" value="Sc_DH/Rdtase_CS"/>
</dbReference>
<proteinExistence type="inferred from homology"/>
<keyword evidence="5" id="KW-1185">Reference proteome</keyword>
<evidence type="ECO:0000256" key="1">
    <source>
        <dbReference type="ARBA" id="ARBA00006484"/>
    </source>
</evidence>
<dbReference type="InterPro" id="IPR002347">
    <property type="entry name" value="SDR_fam"/>
</dbReference>
<organism evidence="4 5">
    <name type="scientific">Lysobacter spongiicola DSM 21749</name>
    <dbReference type="NCBI Taxonomy" id="1122188"/>
    <lineage>
        <taxon>Bacteria</taxon>
        <taxon>Pseudomonadati</taxon>
        <taxon>Pseudomonadota</taxon>
        <taxon>Gammaproteobacteria</taxon>
        <taxon>Lysobacterales</taxon>
        <taxon>Lysobacteraceae</taxon>
        <taxon>Novilysobacter</taxon>
    </lineage>
</organism>
<dbReference type="PRINTS" id="PR00080">
    <property type="entry name" value="SDRFAMILY"/>
</dbReference>
<dbReference type="InterPro" id="IPR036291">
    <property type="entry name" value="NAD(P)-bd_dom_sf"/>
</dbReference>
<dbReference type="STRING" id="1122188.SAMN02745674_00485"/>
<accession>A0A1T4MMG9</accession>
<sequence>MHNRDDTGENHMQTVEGRIVLVTGAAMGMGRLYAERAIAERASAVVLWDIDGRQLAETQAELGGTAANVHAYVVDVASLADITTAATRVRAEVGHPDIVINNAGVVRSKYFWEHDHVRDIAFVMNINTLALMHIAREFLPDMIANGRPARLLNVASASGMLSVPMMSVYTSSKWAVIGWSDSVRLELERAGHSHVKVTTLIPSYIGTGMFAGARAPLLTPILDPARVVDRAWDAMKRGRARIMMPWPVALSGALRGLLPQPAWDWLAGRVFKVYSSMDAFTGRAPR</sequence>